<evidence type="ECO:0000313" key="2">
    <source>
        <dbReference type="EMBL" id="MET3527921.1"/>
    </source>
</evidence>
<dbReference type="Gene3D" id="3.50.50.60">
    <property type="entry name" value="FAD/NAD(P)-binding domain"/>
    <property type="match status" value="1"/>
</dbReference>
<name>A0ABV2ENJ8_9CAUL</name>
<sequence length="448" mass="48316">MTGRPTVAVVGAGFSGLLTALHLAADPDGPVVRLIERGDAFARGAAYSTANPDHLLNVRVSNMSAYPHDPEHFTRWLSQHEGWSSHGGFVTRGVYGDYLQDLLRRALKETGGDRLLLEHDEAVDVERSGAGWRVRLALGRTIEASAVVLALGVLRPAPPASAAAALLESGRYIGDPWDPKARLDEEATDVLLLGAGLTMIDVAISLWRPGRRFVAISRRGLMARPHASTGAELTINPAGSPLQLLRAVRKASENGRWREAIDALRPHVQSIWLGWSLAERRAFLRHLRPWWDVHRHRLAAGAARRIGLMMRGRELVVRAGQITGLDLGKDEVEVAWRPRGGRVMRRLSVDAVVNCAGLLGDLEASPDRLLSRLLARGLIRPDACRLGADVDAGSHLIGGDGVPQPGLFAVGPLTRGAFWEITSVPDIRSQAAGAAQTILSGLRRAAAA</sequence>
<dbReference type="PANTHER" id="PTHR40254">
    <property type="entry name" value="BLR0577 PROTEIN"/>
    <property type="match status" value="1"/>
</dbReference>
<dbReference type="PANTHER" id="PTHR40254:SF1">
    <property type="entry name" value="BLR0577 PROTEIN"/>
    <property type="match status" value="1"/>
</dbReference>
<keyword evidence="3" id="KW-1185">Reference proteome</keyword>
<dbReference type="SUPFAM" id="SSF51905">
    <property type="entry name" value="FAD/NAD(P)-binding domain"/>
    <property type="match status" value="2"/>
</dbReference>
<gene>
    <name evidence="2" type="ORF">ABID41_003039</name>
</gene>
<reference evidence="2 3" key="1">
    <citation type="submission" date="2024-06" db="EMBL/GenBank/DDBJ databases">
        <title>Genomic Encyclopedia of Type Strains, Phase IV (KMG-IV): sequencing the most valuable type-strain genomes for metagenomic binning, comparative biology and taxonomic classification.</title>
        <authorList>
            <person name="Goeker M."/>
        </authorList>
    </citation>
    <scope>NUCLEOTIDE SEQUENCE [LARGE SCALE GENOMIC DNA]</scope>
    <source>
        <strain evidence="2 3">DSM 17809</strain>
    </source>
</reference>
<dbReference type="InterPro" id="IPR038732">
    <property type="entry name" value="HpyO/CreE_NAD-binding"/>
</dbReference>
<evidence type="ECO:0000259" key="1">
    <source>
        <dbReference type="Pfam" id="PF13454"/>
    </source>
</evidence>
<dbReference type="InterPro" id="IPR036188">
    <property type="entry name" value="FAD/NAD-bd_sf"/>
</dbReference>
<accession>A0ABV2ENJ8</accession>
<dbReference type="EMBL" id="JBEPLU010000002">
    <property type="protein sequence ID" value="MET3527921.1"/>
    <property type="molecule type" value="Genomic_DNA"/>
</dbReference>
<dbReference type="RefSeq" id="WP_354297953.1">
    <property type="nucleotide sequence ID" value="NZ_JBEPLU010000002.1"/>
</dbReference>
<proteinExistence type="predicted"/>
<evidence type="ECO:0000313" key="3">
    <source>
        <dbReference type="Proteomes" id="UP001549110"/>
    </source>
</evidence>
<feature type="domain" description="FAD-dependent urate hydroxylase HpyO/Asp monooxygenase CreE-like FAD/NAD(P)-binding" evidence="1">
    <location>
        <begin position="8"/>
        <end position="153"/>
    </location>
</feature>
<protein>
    <submittedName>
        <fullName evidence="2">NAD(P)/FAD-binding protein YdhS</fullName>
    </submittedName>
</protein>
<dbReference type="Pfam" id="PF13454">
    <property type="entry name" value="NAD_binding_9"/>
    <property type="match status" value="1"/>
</dbReference>
<dbReference type="InterPro" id="IPR052189">
    <property type="entry name" value="L-asp_N-monooxygenase_NS-form"/>
</dbReference>
<organism evidence="2 3">
    <name type="scientific">Phenylobacterium koreense</name>
    <dbReference type="NCBI Taxonomy" id="266125"/>
    <lineage>
        <taxon>Bacteria</taxon>
        <taxon>Pseudomonadati</taxon>
        <taxon>Pseudomonadota</taxon>
        <taxon>Alphaproteobacteria</taxon>
        <taxon>Caulobacterales</taxon>
        <taxon>Caulobacteraceae</taxon>
        <taxon>Phenylobacterium</taxon>
    </lineage>
</organism>
<dbReference type="Proteomes" id="UP001549110">
    <property type="component" value="Unassembled WGS sequence"/>
</dbReference>
<comment type="caution">
    <text evidence="2">The sequence shown here is derived from an EMBL/GenBank/DDBJ whole genome shotgun (WGS) entry which is preliminary data.</text>
</comment>